<organism evidence="2 3">
    <name type="scientific">Hartmannibacter diazotrophicus</name>
    <dbReference type="NCBI Taxonomy" id="1482074"/>
    <lineage>
        <taxon>Bacteria</taxon>
        <taxon>Pseudomonadati</taxon>
        <taxon>Pseudomonadota</taxon>
        <taxon>Alphaproteobacteria</taxon>
        <taxon>Hyphomicrobiales</taxon>
        <taxon>Pleomorphomonadaceae</taxon>
        <taxon>Hartmannibacter</taxon>
    </lineage>
</organism>
<evidence type="ECO:0000313" key="3">
    <source>
        <dbReference type="Proteomes" id="UP000223606"/>
    </source>
</evidence>
<dbReference type="InterPro" id="IPR013668">
    <property type="entry name" value="RNase_R_HTH_12"/>
</dbReference>
<gene>
    <name evidence="2" type="ORF">HDIA_0733</name>
</gene>
<proteinExistence type="predicted"/>
<name>A0A2C9D212_9HYPH</name>
<dbReference type="EMBL" id="LT960614">
    <property type="protein sequence ID" value="SON54274.1"/>
    <property type="molecule type" value="Genomic_DNA"/>
</dbReference>
<protein>
    <recommendedName>
        <fullName evidence="1">Ribonuclease R winged-helix domain-containing protein</fullName>
    </recommendedName>
</protein>
<accession>A0A2C9D212</accession>
<evidence type="ECO:0000259" key="1">
    <source>
        <dbReference type="Pfam" id="PF08461"/>
    </source>
</evidence>
<dbReference type="Pfam" id="PF08461">
    <property type="entry name" value="WHD_RNase_R"/>
    <property type="match status" value="1"/>
</dbReference>
<dbReference type="AlphaFoldDB" id="A0A2C9D212"/>
<evidence type="ECO:0000313" key="2">
    <source>
        <dbReference type="EMBL" id="SON54274.1"/>
    </source>
</evidence>
<sequence length="74" mass="8441">MTGQPTDADILAAIKHHNPNGTMTYVIANVLRPKFKDVKTAYVRYRLKALERDGAVRRTQTSYMTQLCWALDQS</sequence>
<keyword evidence="3" id="KW-1185">Reference proteome</keyword>
<dbReference type="KEGG" id="hdi:HDIA_0733"/>
<reference evidence="3" key="1">
    <citation type="submission" date="2017-09" db="EMBL/GenBank/DDBJ databases">
        <title>Genome sequence of Nannocystis excedens DSM 71.</title>
        <authorList>
            <person name="Blom J."/>
        </authorList>
    </citation>
    <scope>NUCLEOTIDE SEQUENCE [LARGE SCALE GENOMIC DNA]</scope>
    <source>
        <strain evidence="3">type strain: E19</strain>
    </source>
</reference>
<dbReference type="Proteomes" id="UP000223606">
    <property type="component" value="Chromosome 1"/>
</dbReference>
<dbReference type="RefSeq" id="WP_197708094.1">
    <property type="nucleotide sequence ID" value="NZ_LT960614.1"/>
</dbReference>
<feature type="domain" description="Ribonuclease R winged-helix" evidence="1">
    <location>
        <begin position="25"/>
        <end position="62"/>
    </location>
</feature>